<proteinExistence type="predicted"/>
<feature type="coiled-coil region" evidence="3">
    <location>
        <begin position="270"/>
        <end position="329"/>
    </location>
</feature>
<evidence type="ECO:0000313" key="6">
    <source>
        <dbReference type="Proteomes" id="UP000472270"/>
    </source>
</evidence>
<evidence type="ECO:0000313" key="5">
    <source>
        <dbReference type="Ensembl" id="ENSSRHP00000065032.1"/>
    </source>
</evidence>
<keyword evidence="2 3" id="KW-0175">Coiled coil</keyword>
<dbReference type="Gene3D" id="1.20.5.170">
    <property type="match status" value="1"/>
</dbReference>
<organism evidence="5 6">
    <name type="scientific">Sinocyclocheilus rhinocerous</name>
    <dbReference type="NCBI Taxonomy" id="307959"/>
    <lineage>
        <taxon>Eukaryota</taxon>
        <taxon>Metazoa</taxon>
        <taxon>Chordata</taxon>
        <taxon>Craniata</taxon>
        <taxon>Vertebrata</taxon>
        <taxon>Euteleostomi</taxon>
        <taxon>Actinopterygii</taxon>
        <taxon>Neopterygii</taxon>
        <taxon>Teleostei</taxon>
        <taxon>Ostariophysi</taxon>
        <taxon>Cypriniformes</taxon>
        <taxon>Cyprinidae</taxon>
        <taxon>Cyprininae</taxon>
        <taxon>Sinocyclocheilus</taxon>
    </lineage>
</organism>
<dbReference type="Ensembl" id="ENSSRHT00000066824.1">
    <property type="protein sequence ID" value="ENSSRHP00000065032.1"/>
    <property type="gene ID" value="ENSSRHG00000032355.1"/>
</dbReference>
<evidence type="ECO:0000259" key="4">
    <source>
        <dbReference type="Pfam" id="PF00038"/>
    </source>
</evidence>
<dbReference type="PANTHER" id="PTHR47147">
    <property type="entry name" value="SYNCOILIN"/>
    <property type="match status" value="1"/>
</dbReference>
<dbReference type="GO" id="GO:0005882">
    <property type="term" value="C:intermediate filament"/>
    <property type="evidence" value="ECO:0007669"/>
    <property type="project" value="UniProtKB-KW"/>
</dbReference>
<dbReference type="InterPro" id="IPR039008">
    <property type="entry name" value="IF_rod_dom"/>
</dbReference>
<dbReference type="Proteomes" id="UP000472270">
    <property type="component" value="Unassembled WGS sequence"/>
</dbReference>
<sequence length="530" mass="61787">MRLVFVKVIQTTCCSLILIYLAFTQCSPHRSTYKMEDQEMNFEQAYGSLSETDKTFDPLFIEEEDEDYFEDCLEEIEAALTLPGESMHHSIKCREALQAEFNGLMQQMLAQLDVFDAAHPTTAPLELFSETENNLDKNGFIKSIKFGETCIPEKVQTVLEVEDSAVASPVEAKPELSATMEIQKLREAFESCIEEVGQLERRRDELVQELLELEEPMAQELQTVREALGEEQGLLSKVRLERQSLQEETQKTKRHLFTAARDGAQRQVELELQQKQVEQLNQAQEELKALAVKLTEEIANIHSDHQSNLQELQKQLNVTQESSKRKNRSYVTQGRRASCDLQQYLQGGIKALEEFYEPRLVSLLKRREATMDSLSKAKEQCQELRAQLGPLKEEEQMLRLQRSCLEERIRLMERQRKENVEQYRETVDALEENIRELKTELKVQIKKTEGLDMLKNNMAKELFFYRQVQTLFQRGFLTLQRNLRRKYYYTMRVSTSDKNSFLTLMSMLMHPRPNQLQQVARFLALSHFIG</sequence>
<protein>
    <submittedName>
        <fullName evidence="5">Syncoilin-like</fullName>
    </submittedName>
</protein>
<evidence type="ECO:0000256" key="1">
    <source>
        <dbReference type="ARBA" id="ARBA00022754"/>
    </source>
</evidence>
<keyword evidence="6" id="KW-1185">Reference proteome</keyword>
<gene>
    <name evidence="5" type="primary">LOC107709258</name>
</gene>
<feature type="coiled-coil region" evidence="3">
    <location>
        <begin position="367"/>
        <end position="447"/>
    </location>
</feature>
<name>A0A673KNP8_9TELE</name>
<dbReference type="PANTHER" id="PTHR47147:SF1">
    <property type="entry name" value="SYNCOILIN"/>
    <property type="match status" value="1"/>
</dbReference>
<dbReference type="Pfam" id="PF00038">
    <property type="entry name" value="Filament"/>
    <property type="match status" value="1"/>
</dbReference>
<keyword evidence="1" id="KW-0403">Intermediate filament</keyword>
<dbReference type="AlphaFoldDB" id="A0A673KNP8"/>
<reference evidence="5" key="1">
    <citation type="submission" date="2025-08" db="UniProtKB">
        <authorList>
            <consortium name="Ensembl"/>
        </authorList>
    </citation>
    <scope>IDENTIFICATION</scope>
</reference>
<dbReference type="InterPro" id="IPR027702">
    <property type="entry name" value="Syncoilin"/>
</dbReference>
<feature type="coiled-coil region" evidence="3">
    <location>
        <begin position="182"/>
        <end position="209"/>
    </location>
</feature>
<evidence type="ECO:0000256" key="3">
    <source>
        <dbReference type="SAM" id="Coils"/>
    </source>
</evidence>
<reference evidence="5" key="2">
    <citation type="submission" date="2025-09" db="UniProtKB">
        <authorList>
            <consortium name="Ensembl"/>
        </authorList>
    </citation>
    <scope>IDENTIFICATION</scope>
</reference>
<feature type="domain" description="IF rod" evidence="4">
    <location>
        <begin position="180"/>
        <end position="467"/>
    </location>
</feature>
<evidence type="ECO:0000256" key="2">
    <source>
        <dbReference type="ARBA" id="ARBA00023054"/>
    </source>
</evidence>
<accession>A0A673KNP8</accession>